<evidence type="ECO:0000313" key="2">
    <source>
        <dbReference type="EMBL" id="PCD77764.1"/>
    </source>
</evidence>
<evidence type="ECO:0000256" key="1">
    <source>
        <dbReference type="SAM" id="MobiDB-lite"/>
    </source>
</evidence>
<name>A0A2A4CUK1_9RHOB</name>
<accession>A0A2A4CUK1</accession>
<protein>
    <submittedName>
        <fullName evidence="2">Uncharacterized protein</fullName>
    </submittedName>
</protein>
<evidence type="ECO:0000313" key="3">
    <source>
        <dbReference type="Proteomes" id="UP000243507"/>
    </source>
</evidence>
<reference evidence="2 3" key="1">
    <citation type="submission" date="2017-09" db="EMBL/GenBank/DDBJ databases">
        <title>A multilocus sequence analysis scheme for characterization of bacteria in the genus Thioclava.</title>
        <authorList>
            <person name="Liu Y."/>
            <person name="Shao Z."/>
        </authorList>
    </citation>
    <scope>NUCLEOTIDE SEQUENCE [LARGE SCALE GENOMIC DNA]</scope>
    <source>
        <strain evidence="2 3">CAU 1312</strain>
    </source>
</reference>
<proteinExistence type="predicted"/>
<dbReference type="Proteomes" id="UP000243507">
    <property type="component" value="Unassembled WGS sequence"/>
</dbReference>
<dbReference type="EMBL" id="NTJD01000001">
    <property type="protein sequence ID" value="PCD77764.1"/>
    <property type="molecule type" value="Genomic_DNA"/>
</dbReference>
<dbReference type="OrthoDB" id="8527335at2"/>
<organism evidence="2 3">
    <name type="scientific">Pseudothioclava arenosa</name>
    <dbReference type="NCBI Taxonomy" id="1795308"/>
    <lineage>
        <taxon>Bacteria</taxon>
        <taxon>Pseudomonadati</taxon>
        <taxon>Pseudomonadota</taxon>
        <taxon>Alphaproteobacteria</taxon>
        <taxon>Rhodobacterales</taxon>
        <taxon>Paracoccaceae</taxon>
        <taxon>Pseudothioclava</taxon>
    </lineage>
</organism>
<dbReference type="AlphaFoldDB" id="A0A2A4CUK1"/>
<feature type="region of interest" description="Disordered" evidence="1">
    <location>
        <begin position="88"/>
        <end position="113"/>
    </location>
</feature>
<comment type="caution">
    <text evidence="2">The sequence shown here is derived from an EMBL/GenBank/DDBJ whole genome shotgun (WGS) entry which is preliminary data.</text>
</comment>
<keyword evidence="3" id="KW-1185">Reference proteome</keyword>
<sequence length="113" mass="12246">MSLRIERRSGPVFAALAILAAGFAAEIGHALASRPATQARLAEEARLVRVLGLTDIALFTEARYTRHPSQADLNTPFQDHPLAFDHFPSGSLMPAPDLPTSGRMGFSEEEFAK</sequence>
<dbReference type="RefSeq" id="WP_096429781.1">
    <property type="nucleotide sequence ID" value="NZ_NTJD01000001.1"/>
</dbReference>
<gene>
    <name evidence="2" type="ORF">CLN94_00090</name>
</gene>